<accession>A0ABQ1EK22</accession>
<protein>
    <submittedName>
        <fullName evidence="1">Uncharacterized protein</fullName>
    </submittedName>
</protein>
<organism evidence="1 2">
    <name type="scientific">Paenibacillus marchantiophytorum</name>
    <dbReference type="NCBI Taxonomy" id="1619310"/>
    <lineage>
        <taxon>Bacteria</taxon>
        <taxon>Bacillati</taxon>
        <taxon>Bacillota</taxon>
        <taxon>Bacilli</taxon>
        <taxon>Bacillales</taxon>
        <taxon>Paenibacillaceae</taxon>
        <taxon>Paenibacillus</taxon>
    </lineage>
</organism>
<dbReference type="EMBL" id="BMHE01000008">
    <property type="protein sequence ID" value="GFZ75700.1"/>
    <property type="molecule type" value="Genomic_DNA"/>
</dbReference>
<evidence type="ECO:0000313" key="1">
    <source>
        <dbReference type="EMBL" id="GFZ75700.1"/>
    </source>
</evidence>
<proteinExistence type="predicted"/>
<dbReference type="Proteomes" id="UP000615455">
    <property type="component" value="Unassembled WGS sequence"/>
</dbReference>
<evidence type="ECO:0000313" key="2">
    <source>
        <dbReference type="Proteomes" id="UP000615455"/>
    </source>
</evidence>
<name>A0ABQ1EK22_9BACL</name>
<keyword evidence="2" id="KW-1185">Reference proteome</keyword>
<reference evidence="2" key="1">
    <citation type="journal article" date="2019" name="Int. J. Syst. Evol. Microbiol.">
        <title>The Global Catalogue of Microorganisms (GCM) 10K type strain sequencing project: providing services to taxonomists for standard genome sequencing and annotation.</title>
        <authorList>
            <consortium name="The Broad Institute Genomics Platform"/>
            <consortium name="The Broad Institute Genome Sequencing Center for Infectious Disease"/>
            <person name="Wu L."/>
            <person name="Ma J."/>
        </authorList>
    </citation>
    <scope>NUCLEOTIDE SEQUENCE [LARGE SCALE GENOMIC DNA]</scope>
    <source>
        <strain evidence="2">CGMCC 1.15043</strain>
    </source>
</reference>
<sequence>MVYSTYLLTHNDIYKNIWNAEMAVSSTAAQKVIDELEDAPYVDSVFILFR</sequence>
<comment type="caution">
    <text evidence="1">The sequence shown here is derived from an EMBL/GenBank/DDBJ whole genome shotgun (WGS) entry which is preliminary data.</text>
</comment>
<gene>
    <name evidence="1" type="ORF">GCM10008018_20930</name>
</gene>